<evidence type="ECO:0000313" key="2">
    <source>
        <dbReference type="EMBL" id="CAH2352246.1"/>
    </source>
</evidence>
<evidence type="ECO:0000313" key="3">
    <source>
        <dbReference type="Proteomes" id="UP000837801"/>
    </source>
</evidence>
<dbReference type="AlphaFoldDB" id="A0A9P0QPR8"/>
<dbReference type="OrthoDB" id="4088947at2759"/>
<dbReference type="EMBL" id="CAKXYY010000006">
    <property type="protein sequence ID" value="CAH2352246.1"/>
    <property type="molecule type" value="Genomic_DNA"/>
</dbReference>
<reference evidence="2" key="1">
    <citation type="submission" date="2022-03" db="EMBL/GenBank/DDBJ databases">
        <authorList>
            <person name="Legras J.-L."/>
            <person name="Devillers H."/>
            <person name="Grondin C."/>
        </authorList>
    </citation>
    <scope>NUCLEOTIDE SEQUENCE</scope>
    <source>
        <strain evidence="2">CLIB 1423</strain>
    </source>
</reference>
<gene>
    <name evidence="2" type="ORF">CLIB1423_06S02080</name>
</gene>
<feature type="transmembrane region" description="Helical" evidence="1">
    <location>
        <begin position="78"/>
        <end position="99"/>
    </location>
</feature>
<evidence type="ECO:0000256" key="1">
    <source>
        <dbReference type="SAM" id="Phobius"/>
    </source>
</evidence>
<proteinExistence type="predicted"/>
<sequence length="348" mass="39954">MLLRLGMLKRGQLRLIGKCGIVNKLPTLFKTISVRCYSTPGLDKRNEIIHTTLQNNPQAILKSATVQKNNKGIPLKSAIILIFSTVVSTISFYVAIQIWSDKEEHQSRKVVFVPLWLNMNLISTSKYHFPSALKYLDNDFHQYIASEIELAKGEKPFLKDFQEVDVKYKVLEKLSSNRMLRKFFHLPIPIELNDDCKFSIWMETKCPTVSGIQVVSEDGVDLSWTMKPFNIRSMVESALIQAGLKLDRLERSQANQKVHEKASGKIHEVPINKQKFLSLNSEKDYEIYFTGEFIISKENGESNKGKLKYKGKIDFDHLMINRGVKLVELCIDFPEGYQDGSITRYKVI</sequence>
<keyword evidence="1" id="KW-0472">Membrane</keyword>
<dbReference type="Proteomes" id="UP000837801">
    <property type="component" value="Unassembled WGS sequence"/>
</dbReference>
<name>A0A9P0QPR8_9ASCO</name>
<protein>
    <submittedName>
        <fullName evidence="2">Uncharacterized protein</fullName>
    </submittedName>
</protein>
<keyword evidence="1" id="KW-0812">Transmembrane</keyword>
<accession>A0A9P0QPR8</accession>
<keyword evidence="1" id="KW-1133">Transmembrane helix</keyword>
<organism evidence="2 3">
    <name type="scientific">[Candida] railenensis</name>
    <dbReference type="NCBI Taxonomy" id="45579"/>
    <lineage>
        <taxon>Eukaryota</taxon>
        <taxon>Fungi</taxon>
        <taxon>Dikarya</taxon>
        <taxon>Ascomycota</taxon>
        <taxon>Saccharomycotina</taxon>
        <taxon>Pichiomycetes</taxon>
        <taxon>Debaryomycetaceae</taxon>
        <taxon>Kurtzmaniella</taxon>
    </lineage>
</organism>
<keyword evidence="3" id="KW-1185">Reference proteome</keyword>
<comment type="caution">
    <text evidence="2">The sequence shown here is derived from an EMBL/GenBank/DDBJ whole genome shotgun (WGS) entry which is preliminary data.</text>
</comment>